<sequence length="172" mass="19304">MAEELQEHETDLEIEDYRDDQVVAKTHDRINEDLSGEVVKLEEGYVEVRLTTTIDMLADNVGLIHGGFIFSAADYAAMLAVNERNVVLVASDCQFLSPVKLHDEVNIVARVRHKEGRKRNVYVTGHVLDVKVFEGEFKTVITEKHVLKLKLLHDEEALNSGTTPPPPEGSLE</sequence>
<evidence type="ECO:0000313" key="3">
    <source>
        <dbReference type="Proteomes" id="UP000593910"/>
    </source>
</evidence>
<feature type="domain" description="Thioesterase" evidence="1">
    <location>
        <begin position="62"/>
        <end position="120"/>
    </location>
</feature>
<reference evidence="2 3" key="1">
    <citation type="submission" date="2019-06" db="EMBL/GenBank/DDBJ databases">
        <title>Sulfurimonas gotlandica sp. nov., a chemoautotrophic and psychrotolerant epsilonproteobacterium isolated from a pelagic redoxcline, and an emended description of the genus Sulfurimonas.</title>
        <authorList>
            <person name="Wang S."/>
            <person name="Jiang L."/>
            <person name="Shao Z."/>
        </authorList>
    </citation>
    <scope>NUCLEOTIDE SEQUENCE [LARGE SCALE GENOMIC DNA]</scope>
    <source>
        <strain evidence="2 3">B2</strain>
    </source>
</reference>
<dbReference type="Gene3D" id="3.10.129.10">
    <property type="entry name" value="Hotdog Thioesterase"/>
    <property type="match status" value="1"/>
</dbReference>
<dbReference type="AlphaFoldDB" id="A0A7M1AU58"/>
<organism evidence="2 3">
    <name type="scientific">Sulfurimonas marina</name>
    <dbReference type="NCBI Taxonomy" id="2590551"/>
    <lineage>
        <taxon>Bacteria</taxon>
        <taxon>Pseudomonadati</taxon>
        <taxon>Campylobacterota</taxon>
        <taxon>Epsilonproteobacteria</taxon>
        <taxon>Campylobacterales</taxon>
        <taxon>Sulfurimonadaceae</taxon>
        <taxon>Sulfurimonas</taxon>
    </lineage>
</organism>
<accession>A0A7M1AU58</accession>
<dbReference type="Pfam" id="PF03061">
    <property type="entry name" value="4HBT"/>
    <property type="match status" value="1"/>
</dbReference>
<evidence type="ECO:0000313" key="2">
    <source>
        <dbReference type="EMBL" id="QOP40940.1"/>
    </source>
</evidence>
<dbReference type="EMBL" id="CP041165">
    <property type="protein sequence ID" value="QOP40940.1"/>
    <property type="molecule type" value="Genomic_DNA"/>
</dbReference>
<dbReference type="PANTHER" id="PTHR42856">
    <property type="entry name" value="ACYL-COENZYME A THIOESTERASE PAAI"/>
    <property type="match status" value="1"/>
</dbReference>
<dbReference type="KEGG" id="smax:FJR03_03960"/>
<protein>
    <submittedName>
        <fullName evidence="2">PaaI family thioesterase</fullName>
    </submittedName>
</protein>
<keyword evidence="3" id="KW-1185">Reference proteome</keyword>
<dbReference type="Proteomes" id="UP000593910">
    <property type="component" value="Chromosome"/>
</dbReference>
<name>A0A7M1AU58_9BACT</name>
<dbReference type="CDD" id="cd03443">
    <property type="entry name" value="PaaI_thioesterase"/>
    <property type="match status" value="1"/>
</dbReference>
<dbReference type="InterPro" id="IPR006683">
    <property type="entry name" value="Thioestr_dom"/>
</dbReference>
<gene>
    <name evidence="2" type="ORF">FJR03_03960</name>
</gene>
<proteinExistence type="predicted"/>
<dbReference type="InterPro" id="IPR029069">
    <property type="entry name" value="HotDog_dom_sf"/>
</dbReference>
<dbReference type="PANTHER" id="PTHR42856:SF1">
    <property type="entry name" value="ACYL-COENZYME A THIOESTERASE PAAI"/>
    <property type="match status" value="1"/>
</dbReference>
<dbReference type="GO" id="GO:0016289">
    <property type="term" value="F:acyl-CoA hydrolase activity"/>
    <property type="evidence" value="ECO:0007669"/>
    <property type="project" value="TreeGrafter"/>
</dbReference>
<dbReference type="InterPro" id="IPR052723">
    <property type="entry name" value="Acyl-CoA_thioesterase_PaaI"/>
</dbReference>
<dbReference type="RefSeq" id="WP_193114360.1">
    <property type="nucleotide sequence ID" value="NZ_CP041165.1"/>
</dbReference>
<dbReference type="SUPFAM" id="SSF54637">
    <property type="entry name" value="Thioesterase/thiol ester dehydrase-isomerase"/>
    <property type="match status" value="1"/>
</dbReference>
<evidence type="ECO:0000259" key="1">
    <source>
        <dbReference type="Pfam" id="PF03061"/>
    </source>
</evidence>